<feature type="non-terminal residue" evidence="2">
    <location>
        <position position="1"/>
    </location>
</feature>
<comment type="caution">
    <text evidence="2">The sequence shown here is derived from an EMBL/GenBank/DDBJ whole genome shotgun (WGS) entry which is preliminary data.</text>
</comment>
<dbReference type="GO" id="GO:0043022">
    <property type="term" value="F:ribosome binding"/>
    <property type="evidence" value="ECO:0007669"/>
    <property type="project" value="InterPro"/>
</dbReference>
<gene>
    <name evidence="2" type="ORF">AKJ65_00425</name>
</gene>
<dbReference type="GO" id="GO:0045905">
    <property type="term" value="P:positive regulation of translational termination"/>
    <property type="evidence" value="ECO:0007669"/>
    <property type="project" value="InterPro"/>
</dbReference>
<organism evidence="2 3">
    <name type="scientific">candidate division MSBL1 archaeon SCGC-AAA259E19</name>
    <dbReference type="NCBI Taxonomy" id="1698264"/>
    <lineage>
        <taxon>Archaea</taxon>
        <taxon>Methanobacteriati</taxon>
        <taxon>Methanobacteriota</taxon>
        <taxon>candidate division MSBL1</taxon>
    </lineage>
</organism>
<dbReference type="InterPro" id="IPR020189">
    <property type="entry name" value="IF5A_C"/>
</dbReference>
<dbReference type="EMBL" id="LHXO01000002">
    <property type="protein sequence ID" value="KXA95866.1"/>
    <property type="molecule type" value="Genomic_DNA"/>
</dbReference>
<keyword evidence="3" id="KW-1185">Reference proteome</keyword>
<feature type="domain" description="Translation initiation factor 5A C-terminal" evidence="1">
    <location>
        <begin position="9"/>
        <end position="69"/>
    </location>
</feature>
<evidence type="ECO:0000313" key="3">
    <source>
        <dbReference type="Proteomes" id="UP000070284"/>
    </source>
</evidence>
<dbReference type="Proteomes" id="UP000070284">
    <property type="component" value="Unassembled WGS sequence"/>
</dbReference>
<dbReference type="GO" id="GO:0003723">
    <property type="term" value="F:RNA binding"/>
    <property type="evidence" value="ECO:0007669"/>
    <property type="project" value="InterPro"/>
</dbReference>
<dbReference type="SMART" id="SM01376">
    <property type="entry name" value="eIF-5a"/>
    <property type="match status" value="1"/>
</dbReference>
<dbReference type="AlphaFoldDB" id="A0A133UNX0"/>
<evidence type="ECO:0000259" key="1">
    <source>
        <dbReference type="SMART" id="SM01376"/>
    </source>
</evidence>
<proteinExistence type="predicted"/>
<name>A0A133UNX0_9EURY</name>
<reference evidence="2 3" key="1">
    <citation type="journal article" date="2016" name="Sci. Rep.">
        <title>Metabolic traits of an uncultured archaeal lineage -MSBL1- from brine pools of the Red Sea.</title>
        <authorList>
            <person name="Mwirichia R."/>
            <person name="Alam I."/>
            <person name="Rashid M."/>
            <person name="Vinu M."/>
            <person name="Ba-Alawi W."/>
            <person name="Anthony Kamau A."/>
            <person name="Kamanda Ngugi D."/>
            <person name="Goker M."/>
            <person name="Klenk H.P."/>
            <person name="Bajic V."/>
            <person name="Stingl U."/>
        </authorList>
    </citation>
    <scope>NUCLEOTIDE SEQUENCE [LARGE SCALE GENOMIC DNA]</scope>
    <source>
        <strain evidence="2">SCGC-AAA259E19</strain>
    </source>
</reference>
<dbReference type="Gene3D" id="2.40.50.140">
    <property type="entry name" value="Nucleic acid-binding proteins"/>
    <property type="match status" value="1"/>
</dbReference>
<dbReference type="InterPro" id="IPR012340">
    <property type="entry name" value="NA-bd_OB-fold"/>
</dbReference>
<sequence>REGRIEVPIIERGKALILAIIGENAQLMDLSSYEAFQLAIPLELRGEVEEGDEIEYIQALGRKKIERKES</sequence>
<dbReference type="SUPFAM" id="SSF50249">
    <property type="entry name" value="Nucleic acid-binding proteins"/>
    <property type="match status" value="1"/>
</dbReference>
<evidence type="ECO:0000313" key="2">
    <source>
        <dbReference type="EMBL" id="KXA95866.1"/>
    </source>
</evidence>
<protein>
    <recommendedName>
        <fullName evidence="1">Translation initiation factor 5A C-terminal domain-containing protein</fullName>
    </recommendedName>
</protein>
<accession>A0A133UNX0</accession>
<dbReference type="GO" id="GO:0045901">
    <property type="term" value="P:positive regulation of translational elongation"/>
    <property type="evidence" value="ECO:0007669"/>
    <property type="project" value="InterPro"/>
</dbReference>
<dbReference type="GO" id="GO:0003746">
    <property type="term" value="F:translation elongation factor activity"/>
    <property type="evidence" value="ECO:0007669"/>
    <property type="project" value="InterPro"/>
</dbReference>